<name>A0A068UJK2_COFCA</name>
<dbReference type="InParanoid" id="A0A068UJK2"/>
<feature type="region of interest" description="Disordered" evidence="1">
    <location>
        <begin position="26"/>
        <end position="62"/>
    </location>
</feature>
<evidence type="ECO:0000256" key="1">
    <source>
        <dbReference type="SAM" id="MobiDB-lite"/>
    </source>
</evidence>
<gene>
    <name evidence="2" type="ORF">GSCOC_T00027262001</name>
</gene>
<dbReference type="Gramene" id="CDP08414">
    <property type="protein sequence ID" value="CDP08414"/>
    <property type="gene ID" value="GSCOC_T00027262001"/>
</dbReference>
<evidence type="ECO:0000313" key="3">
    <source>
        <dbReference type="Proteomes" id="UP000295252"/>
    </source>
</evidence>
<accession>A0A068UJK2</accession>
<feature type="compositionally biased region" description="Basic and acidic residues" evidence="1">
    <location>
        <begin position="49"/>
        <end position="62"/>
    </location>
</feature>
<evidence type="ECO:0000313" key="2">
    <source>
        <dbReference type="EMBL" id="CDP08414.1"/>
    </source>
</evidence>
<dbReference type="AlphaFoldDB" id="A0A068UJK2"/>
<dbReference type="Proteomes" id="UP000295252">
    <property type="component" value="Chromosome IX"/>
</dbReference>
<protein>
    <submittedName>
        <fullName evidence="2">Uncharacterized protein</fullName>
    </submittedName>
</protein>
<keyword evidence="3" id="KW-1185">Reference proteome</keyword>
<organism evidence="2 3">
    <name type="scientific">Coffea canephora</name>
    <name type="common">Robusta coffee</name>
    <dbReference type="NCBI Taxonomy" id="49390"/>
    <lineage>
        <taxon>Eukaryota</taxon>
        <taxon>Viridiplantae</taxon>
        <taxon>Streptophyta</taxon>
        <taxon>Embryophyta</taxon>
        <taxon>Tracheophyta</taxon>
        <taxon>Spermatophyta</taxon>
        <taxon>Magnoliopsida</taxon>
        <taxon>eudicotyledons</taxon>
        <taxon>Gunneridae</taxon>
        <taxon>Pentapetalae</taxon>
        <taxon>asterids</taxon>
        <taxon>lamiids</taxon>
        <taxon>Gentianales</taxon>
        <taxon>Rubiaceae</taxon>
        <taxon>Ixoroideae</taxon>
        <taxon>Gardenieae complex</taxon>
        <taxon>Bertiereae - Coffeeae clade</taxon>
        <taxon>Coffeeae</taxon>
        <taxon>Coffea</taxon>
    </lineage>
</organism>
<dbReference type="EMBL" id="HG739116">
    <property type="protein sequence ID" value="CDP08414.1"/>
    <property type="molecule type" value="Genomic_DNA"/>
</dbReference>
<reference evidence="3" key="1">
    <citation type="journal article" date="2014" name="Science">
        <title>The coffee genome provides insight into the convergent evolution of caffeine biosynthesis.</title>
        <authorList>
            <person name="Denoeud F."/>
            <person name="Carretero-Paulet L."/>
            <person name="Dereeper A."/>
            <person name="Droc G."/>
            <person name="Guyot R."/>
            <person name="Pietrella M."/>
            <person name="Zheng C."/>
            <person name="Alberti A."/>
            <person name="Anthony F."/>
            <person name="Aprea G."/>
            <person name="Aury J.M."/>
            <person name="Bento P."/>
            <person name="Bernard M."/>
            <person name="Bocs S."/>
            <person name="Campa C."/>
            <person name="Cenci A."/>
            <person name="Combes M.C."/>
            <person name="Crouzillat D."/>
            <person name="Da Silva C."/>
            <person name="Daddiego L."/>
            <person name="De Bellis F."/>
            <person name="Dussert S."/>
            <person name="Garsmeur O."/>
            <person name="Gayraud T."/>
            <person name="Guignon V."/>
            <person name="Jahn K."/>
            <person name="Jamilloux V."/>
            <person name="Joet T."/>
            <person name="Labadie K."/>
            <person name="Lan T."/>
            <person name="Leclercq J."/>
            <person name="Lepelley M."/>
            <person name="Leroy T."/>
            <person name="Li L.T."/>
            <person name="Librado P."/>
            <person name="Lopez L."/>
            <person name="Munoz A."/>
            <person name="Noel B."/>
            <person name="Pallavicini A."/>
            <person name="Perrotta G."/>
            <person name="Poncet V."/>
            <person name="Pot D."/>
            <person name="Priyono X."/>
            <person name="Rigoreau M."/>
            <person name="Rouard M."/>
            <person name="Rozas J."/>
            <person name="Tranchant-Dubreuil C."/>
            <person name="VanBuren R."/>
            <person name="Zhang Q."/>
            <person name="Andrade A.C."/>
            <person name="Argout X."/>
            <person name="Bertrand B."/>
            <person name="de Kochko A."/>
            <person name="Graziosi G."/>
            <person name="Henry R.J."/>
            <person name="Jayarama X."/>
            <person name="Ming R."/>
            <person name="Nagai C."/>
            <person name="Rounsley S."/>
            <person name="Sankoff D."/>
            <person name="Giuliano G."/>
            <person name="Albert V.A."/>
            <person name="Wincker P."/>
            <person name="Lashermes P."/>
        </authorList>
    </citation>
    <scope>NUCLEOTIDE SEQUENCE [LARGE SCALE GENOMIC DNA]</scope>
    <source>
        <strain evidence="3">cv. DH200-94</strain>
    </source>
</reference>
<proteinExistence type="predicted"/>
<sequence>MKKGKIAKAEGKRSFRLSLLALSLGQDKGTRSKKGSREGGGRKKKQRKQEKERKKSERKKNFWQENFHKKELIFSHLSTKISPPF</sequence>